<dbReference type="GO" id="GO:0016874">
    <property type="term" value="F:ligase activity"/>
    <property type="evidence" value="ECO:0007669"/>
    <property type="project" value="UniProtKB-KW"/>
</dbReference>
<dbReference type="PANTHER" id="PTHR12561:SF3">
    <property type="entry name" value="LIPOYLTRANSFERASE 1, MITOCHONDRIAL"/>
    <property type="match status" value="1"/>
</dbReference>
<feature type="domain" description="BPL/LPL catalytic" evidence="3">
    <location>
        <begin position="50"/>
        <end position="239"/>
    </location>
</feature>
<comment type="pathway">
    <text evidence="1">Protein modification; protein lipoylation via exogenous pathway; protein N(6)-(lipoyl)lysine from lipoate: step 2/2.</text>
</comment>
<protein>
    <submittedName>
        <fullName evidence="4">Lipoate-protein ligase A</fullName>
    </submittedName>
</protein>
<dbReference type="InterPro" id="IPR004143">
    <property type="entry name" value="BPL_LPL_catalytic"/>
</dbReference>
<dbReference type="PROSITE" id="PS51733">
    <property type="entry name" value="BPL_LPL_CATALYTIC"/>
    <property type="match status" value="1"/>
</dbReference>
<evidence type="ECO:0000313" key="5">
    <source>
        <dbReference type="Proteomes" id="UP001201812"/>
    </source>
</evidence>
<evidence type="ECO:0000256" key="1">
    <source>
        <dbReference type="ARBA" id="ARBA00005085"/>
    </source>
</evidence>
<dbReference type="AlphaFoldDB" id="A0AAD4R8C5"/>
<dbReference type="InterPro" id="IPR004562">
    <property type="entry name" value="LipoylTrfase_LipoateP_Ligase"/>
</dbReference>
<proteinExistence type="inferred from homology"/>
<sequence>MQSCASAATIAVPNVAKRLLPMTTVYTSKSTCIYENLAIEEAIFRSHDLEKNGEALLLWSNKPAVVIGRHQNPWLEANVKYCLDNSIDVARRHSGGGTVYHDLGNLNVSILTSQARHCRPRNLQLIASSLNKALGISSIMANNRDDLLLMPDQCKISGTAARISHGRAYHHFTVLVNITLDVLRCALRSSLKDRVETNATRSVPAKCVGYLAQSVPTVTVPQVHEIIMQAFCGQFHESKLVEMNTGELLYNSTPSLRPLISKNYELLRSEDWIFHKTPKFDFRIYEDNNPDTFKEDYNDKICVDRGRITKSSHVAFPLDECFQKCLKGSQFY</sequence>
<dbReference type="GO" id="GO:0005739">
    <property type="term" value="C:mitochondrion"/>
    <property type="evidence" value="ECO:0007669"/>
    <property type="project" value="TreeGrafter"/>
</dbReference>
<dbReference type="Gene3D" id="3.30.930.10">
    <property type="entry name" value="Bira Bifunctional Protein, Domain 2"/>
    <property type="match status" value="1"/>
</dbReference>
<evidence type="ECO:0000313" key="4">
    <source>
        <dbReference type="EMBL" id="KAI1729499.1"/>
    </source>
</evidence>
<name>A0AAD4R8C5_9BILA</name>
<dbReference type="CDD" id="cd16443">
    <property type="entry name" value="LplA"/>
    <property type="match status" value="1"/>
</dbReference>
<comment type="caution">
    <text evidence="4">The sequence shown here is derived from an EMBL/GenBank/DDBJ whole genome shotgun (WGS) entry which is preliminary data.</text>
</comment>
<reference evidence="4" key="1">
    <citation type="submission" date="2022-01" db="EMBL/GenBank/DDBJ databases">
        <title>Genome Sequence Resource for Two Populations of Ditylenchus destructor, the Migratory Endoparasitic Phytonematode.</title>
        <authorList>
            <person name="Zhang H."/>
            <person name="Lin R."/>
            <person name="Xie B."/>
        </authorList>
    </citation>
    <scope>NUCLEOTIDE SEQUENCE</scope>
    <source>
        <strain evidence="4">BazhouSP</strain>
    </source>
</reference>
<dbReference type="Proteomes" id="UP001201812">
    <property type="component" value="Unassembled WGS sequence"/>
</dbReference>
<comment type="similarity">
    <text evidence="2">Belongs to the LplA family.</text>
</comment>
<keyword evidence="4" id="KW-0436">Ligase</keyword>
<dbReference type="Pfam" id="PF21948">
    <property type="entry name" value="LplA-B_cat"/>
    <property type="match status" value="1"/>
</dbReference>
<keyword evidence="5" id="KW-1185">Reference proteome</keyword>
<accession>A0AAD4R8C5</accession>
<dbReference type="EMBL" id="JAKKPZ010000001">
    <property type="protein sequence ID" value="KAI1729499.1"/>
    <property type="molecule type" value="Genomic_DNA"/>
</dbReference>
<dbReference type="SUPFAM" id="SSF55681">
    <property type="entry name" value="Class II aaRS and biotin synthetases"/>
    <property type="match status" value="1"/>
</dbReference>
<organism evidence="4 5">
    <name type="scientific">Ditylenchus destructor</name>
    <dbReference type="NCBI Taxonomy" id="166010"/>
    <lineage>
        <taxon>Eukaryota</taxon>
        <taxon>Metazoa</taxon>
        <taxon>Ecdysozoa</taxon>
        <taxon>Nematoda</taxon>
        <taxon>Chromadorea</taxon>
        <taxon>Rhabditida</taxon>
        <taxon>Tylenchina</taxon>
        <taxon>Tylenchomorpha</taxon>
        <taxon>Sphaerularioidea</taxon>
        <taxon>Anguinidae</taxon>
        <taxon>Anguininae</taxon>
        <taxon>Ditylenchus</taxon>
    </lineage>
</organism>
<dbReference type="GO" id="GO:0017118">
    <property type="term" value="F:lipoyltransferase activity"/>
    <property type="evidence" value="ECO:0007669"/>
    <property type="project" value="TreeGrafter"/>
</dbReference>
<gene>
    <name evidence="4" type="ORF">DdX_01741</name>
</gene>
<evidence type="ECO:0000256" key="2">
    <source>
        <dbReference type="ARBA" id="ARBA00008242"/>
    </source>
</evidence>
<dbReference type="PANTHER" id="PTHR12561">
    <property type="entry name" value="LIPOATE-PROTEIN LIGASE"/>
    <property type="match status" value="1"/>
</dbReference>
<evidence type="ECO:0000259" key="3">
    <source>
        <dbReference type="PROSITE" id="PS51733"/>
    </source>
</evidence>
<dbReference type="InterPro" id="IPR045864">
    <property type="entry name" value="aa-tRNA-synth_II/BPL/LPL"/>
</dbReference>
<dbReference type="GO" id="GO:0009249">
    <property type="term" value="P:protein lipoylation"/>
    <property type="evidence" value="ECO:0007669"/>
    <property type="project" value="InterPro"/>
</dbReference>